<protein>
    <submittedName>
        <fullName evidence="1">Uncharacterized protein</fullName>
    </submittedName>
</protein>
<dbReference type="OrthoDB" id="6194699at2"/>
<dbReference type="KEGG" id="kpd:CW740_08675"/>
<name>A0A2K9AK38_9GAMM</name>
<proteinExistence type="predicted"/>
<gene>
    <name evidence="1" type="ORF">CW740_08675</name>
</gene>
<evidence type="ECO:0000313" key="2">
    <source>
        <dbReference type="Proteomes" id="UP000232693"/>
    </source>
</evidence>
<dbReference type="AlphaFoldDB" id="A0A2K9AK38"/>
<dbReference type="Proteomes" id="UP000232693">
    <property type="component" value="Chromosome"/>
</dbReference>
<organism evidence="1 2">
    <name type="scientific">Kangiella profundi</name>
    <dbReference type="NCBI Taxonomy" id="1561924"/>
    <lineage>
        <taxon>Bacteria</taxon>
        <taxon>Pseudomonadati</taxon>
        <taxon>Pseudomonadota</taxon>
        <taxon>Gammaproteobacteria</taxon>
        <taxon>Kangiellales</taxon>
        <taxon>Kangiellaceae</taxon>
        <taxon>Kangiella</taxon>
    </lineage>
</organism>
<sequence length="168" mass="18495">MVLNKSSIKLAFLGYLLLMCGLATAADSNKDKLKQMLDGNSKPQASSGIPDDFLTGHWIGMYDYDNRTADTPPANTFTMVMEKTPQSVAGIILEPDLNPQFYAQIAEVINPKVNGKKFTFTKKYNSGTTIEYSLEADLPSRVLYGTWSIKNGPSGIVQMGKIEAKDFQ</sequence>
<dbReference type="RefSeq" id="WP_106647134.1">
    <property type="nucleotide sequence ID" value="NZ_BMGO01000001.1"/>
</dbReference>
<reference evidence="1 2" key="1">
    <citation type="submission" date="2017-12" db="EMBL/GenBank/DDBJ databases">
        <title>Kangiella profundi FT102 completed genome.</title>
        <authorList>
            <person name="Xu J."/>
            <person name="Wang J."/>
            <person name="Lu Y."/>
        </authorList>
    </citation>
    <scope>NUCLEOTIDE SEQUENCE [LARGE SCALE GENOMIC DNA]</scope>
    <source>
        <strain evidence="1 2">FT102</strain>
    </source>
</reference>
<dbReference type="EMBL" id="CP025120">
    <property type="protein sequence ID" value="AUD79314.1"/>
    <property type="molecule type" value="Genomic_DNA"/>
</dbReference>
<evidence type="ECO:0000313" key="1">
    <source>
        <dbReference type="EMBL" id="AUD79314.1"/>
    </source>
</evidence>
<accession>A0A2K9AK38</accession>
<keyword evidence="2" id="KW-1185">Reference proteome</keyword>